<name>A0ACD5ZF43_AVESA</name>
<reference evidence="1" key="2">
    <citation type="submission" date="2025-09" db="UniProtKB">
        <authorList>
            <consortium name="EnsemblPlants"/>
        </authorList>
    </citation>
    <scope>IDENTIFICATION</scope>
</reference>
<dbReference type="Proteomes" id="UP001732700">
    <property type="component" value="Chromosome 6C"/>
</dbReference>
<protein>
    <submittedName>
        <fullName evidence="1">Uncharacterized protein</fullName>
    </submittedName>
</protein>
<dbReference type="EnsemblPlants" id="AVESA.00010b.r2.6CG1138200.1">
    <property type="protein sequence ID" value="AVESA.00010b.r2.6CG1138200.1.CDS.1"/>
    <property type="gene ID" value="AVESA.00010b.r2.6CG1138200"/>
</dbReference>
<keyword evidence="2" id="KW-1185">Reference proteome</keyword>
<evidence type="ECO:0000313" key="2">
    <source>
        <dbReference type="Proteomes" id="UP001732700"/>
    </source>
</evidence>
<evidence type="ECO:0000313" key="1">
    <source>
        <dbReference type="EnsemblPlants" id="AVESA.00010b.r2.6CG1138200.1.CDS.1"/>
    </source>
</evidence>
<accession>A0ACD5ZF43</accession>
<reference evidence="1" key="1">
    <citation type="submission" date="2021-05" db="EMBL/GenBank/DDBJ databases">
        <authorList>
            <person name="Scholz U."/>
            <person name="Mascher M."/>
            <person name="Fiebig A."/>
        </authorList>
    </citation>
    <scope>NUCLEOTIDE SEQUENCE [LARGE SCALE GENOMIC DNA]</scope>
</reference>
<sequence>MAASVRTWLVVAALACSLALLLRSADAQASGPKPSSPAKKPVCVPGAKSPCRVGALLRDPENQEEEGMFNVNAKAPSGAGDTDSDDDYTDADEPKDPDDSKDDDLIVVGH</sequence>
<proteinExistence type="predicted"/>
<organism evidence="1 2">
    <name type="scientific">Avena sativa</name>
    <name type="common">Oat</name>
    <dbReference type="NCBI Taxonomy" id="4498"/>
    <lineage>
        <taxon>Eukaryota</taxon>
        <taxon>Viridiplantae</taxon>
        <taxon>Streptophyta</taxon>
        <taxon>Embryophyta</taxon>
        <taxon>Tracheophyta</taxon>
        <taxon>Spermatophyta</taxon>
        <taxon>Magnoliopsida</taxon>
        <taxon>Liliopsida</taxon>
        <taxon>Poales</taxon>
        <taxon>Poaceae</taxon>
        <taxon>BOP clade</taxon>
        <taxon>Pooideae</taxon>
        <taxon>Poodae</taxon>
        <taxon>Poeae</taxon>
        <taxon>Poeae Chloroplast Group 1 (Aveneae type)</taxon>
        <taxon>Aveninae</taxon>
        <taxon>Avena</taxon>
    </lineage>
</organism>